<proteinExistence type="predicted"/>
<comment type="caution">
    <text evidence="2">The sequence shown here is derived from an EMBL/GenBank/DDBJ whole genome shotgun (WGS) entry which is preliminary data.</text>
</comment>
<evidence type="ECO:0000256" key="1">
    <source>
        <dbReference type="SAM" id="MobiDB-lite"/>
    </source>
</evidence>
<protein>
    <submittedName>
        <fullName evidence="2">Uncharacterized protein</fullName>
    </submittedName>
</protein>
<name>A0A645F5U2_9ZZZZ</name>
<feature type="region of interest" description="Disordered" evidence="1">
    <location>
        <begin position="79"/>
        <end position="105"/>
    </location>
</feature>
<dbReference type="EMBL" id="VSSQ01055669">
    <property type="protein sequence ID" value="MPN09557.1"/>
    <property type="molecule type" value="Genomic_DNA"/>
</dbReference>
<feature type="compositionally biased region" description="Basic and acidic residues" evidence="1">
    <location>
        <begin position="79"/>
        <end position="98"/>
    </location>
</feature>
<evidence type="ECO:0000313" key="2">
    <source>
        <dbReference type="EMBL" id="MPN09557.1"/>
    </source>
</evidence>
<gene>
    <name evidence="2" type="ORF">SDC9_156848</name>
</gene>
<accession>A0A645F5U2</accession>
<reference evidence="2" key="1">
    <citation type="submission" date="2019-08" db="EMBL/GenBank/DDBJ databases">
        <authorList>
            <person name="Kucharzyk K."/>
            <person name="Murdoch R.W."/>
            <person name="Higgins S."/>
            <person name="Loffler F."/>
        </authorList>
    </citation>
    <scope>NUCLEOTIDE SEQUENCE</scope>
</reference>
<sequence length="242" mass="27804">MQTGQEEQEVVGNLLPHRGHHDQRHGLVFVHQEVPVVADAFQRIRHYAERGREHEHPQHARDDRCHGVGHDEQRLVDHGAAHDAVGKDRQRQRDDNAKARHQHREHRRAIKGLVIARVVEQLDEVVQPHPFAAQAEGIFHLEGLQDGLCGRPEKEDADDYQLGQQKRPGQPGGTEKYAFFHKPSELKKPRDPCGSRRWMSGFQHAIDAARVDCEPTVRHLAEREITYPCWPLQSEPAIRRHA</sequence>
<dbReference type="AlphaFoldDB" id="A0A645F5U2"/>
<organism evidence="2">
    <name type="scientific">bioreactor metagenome</name>
    <dbReference type="NCBI Taxonomy" id="1076179"/>
    <lineage>
        <taxon>unclassified sequences</taxon>
        <taxon>metagenomes</taxon>
        <taxon>ecological metagenomes</taxon>
    </lineage>
</organism>